<dbReference type="AlphaFoldDB" id="A0A4S8KPF1"/>
<dbReference type="EMBL" id="ML180424">
    <property type="protein sequence ID" value="THU77480.1"/>
    <property type="molecule type" value="Genomic_DNA"/>
</dbReference>
<keyword evidence="2" id="KW-1185">Reference proteome</keyword>
<evidence type="ECO:0000313" key="2">
    <source>
        <dbReference type="Proteomes" id="UP000297245"/>
    </source>
</evidence>
<organism evidence="1 2">
    <name type="scientific">Dendrothele bispora (strain CBS 962.96)</name>
    <dbReference type="NCBI Taxonomy" id="1314807"/>
    <lineage>
        <taxon>Eukaryota</taxon>
        <taxon>Fungi</taxon>
        <taxon>Dikarya</taxon>
        <taxon>Basidiomycota</taxon>
        <taxon>Agaricomycotina</taxon>
        <taxon>Agaricomycetes</taxon>
        <taxon>Agaricomycetidae</taxon>
        <taxon>Agaricales</taxon>
        <taxon>Agaricales incertae sedis</taxon>
        <taxon>Dendrothele</taxon>
    </lineage>
</organism>
<name>A0A4S8KPF1_DENBC</name>
<proteinExistence type="predicted"/>
<sequence length="288" mass="32095">MSFPSQTIPTSAQSFAPTSACTRSATTVTLSAVPLTFSHCVDTIPIVSWVPTDSPRKIVTHAQSFSGFGDNALVRSQMCEASLIGILCRLLRQVTWHVVEAYQDFFGSSSVSSISGFETIGMLRIQIVVGRVEEYLDRDIDDPELDLQYPSTDPPAFSTIDATLETFMRVSCLSCDLTFEVSSSGLYDSPMSIDFFSHDVAQQGLALDNRFAFFGRDRTLFGRLGCLNSTSRFNNVEPVESEVRRSIRCLLFHRPKPFLGVTLFVDDSGFNWGNLSRYHFARSPRVLY</sequence>
<accession>A0A4S8KPF1</accession>
<dbReference type="Proteomes" id="UP000297245">
    <property type="component" value="Unassembled WGS sequence"/>
</dbReference>
<reference evidence="1 2" key="1">
    <citation type="journal article" date="2019" name="Nat. Ecol. Evol.">
        <title>Megaphylogeny resolves global patterns of mushroom evolution.</title>
        <authorList>
            <person name="Varga T."/>
            <person name="Krizsan K."/>
            <person name="Foldi C."/>
            <person name="Dima B."/>
            <person name="Sanchez-Garcia M."/>
            <person name="Sanchez-Ramirez S."/>
            <person name="Szollosi G.J."/>
            <person name="Szarkandi J.G."/>
            <person name="Papp V."/>
            <person name="Albert L."/>
            <person name="Andreopoulos W."/>
            <person name="Angelini C."/>
            <person name="Antonin V."/>
            <person name="Barry K.W."/>
            <person name="Bougher N.L."/>
            <person name="Buchanan P."/>
            <person name="Buyck B."/>
            <person name="Bense V."/>
            <person name="Catcheside P."/>
            <person name="Chovatia M."/>
            <person name="Cooper J."/>
            <person name="Damon W."/>
            <person name="Desjardin D."/>
            <person name="Finy P."/>
            <person name="Geml J."/>
            <person name="Haridas S."/>
            <person name="Hughes K."/>
            <person name="Justo A."/>
            <person name="Karasinski D."/>
            <person name="Kautmanova I."/>
            <person name="Kiss B."/>
            <person name="Kocsube S."/>
            <person name="Kotiranta H."/>
            <person name="LaButti K.M."/>
            <person name="Lechner B.E."/>
            <person name="Liimatainen K."/>
            <person name="Lipzen A."/>
            <person name="Lukacs Z."/>
            <person name="Mihaltcheva S."/>
            <person name="Morgado L.N."/>
            <person name="Niskanen T."/>
            <person name="Noordeloos M.E."/>
            <person name="Ohm R.A."/>
            <person name="Ortiz-Santana B."/>
            <person name="Ovrebo C."/>
            <person name="Racz N."/>
            <person name="Riley R."/>
            <person name="Savchenko A."/>
            <person name="Shiryaev A."/>
            <person name="Soop K."/>
            <person name="Spirin V."/>
            <person name="Szebenyi C."/>
            <person name="Tomsovsky M."/>
            <person name="Tulloss R.E."/>
            <person name="Uehling J."/>
            <person name="Grigoriev I.V."/>
            <person name="Vagvolgyi C."/>
            <person name="Papp T."/>
            <person name="Martin F.M."/>
            <person name="Miettinen O."/>
            <person name="Hibbett D.S."/>
            <person name="Nagy L.G."/>
        </authorList>
    </citation>
    <scope>NUCLEOTIDE SEQUENCE [LARGE SCALE GENOMIC DNA]</scope>
    <source>
        <strain evidence="1 2">CBS 962.96</strain>
    </source>
</reference>
<evidence type="ECO:0000313" key="1">
    <source>
        <dbReference type="EMBL" id="THU77480.1"/>
    </source>
</evidence>
<protein>
    <submittedName>
        <fullName evidence="1">Uncharacterized protein</fullName>
    </submittedName>
</protein>
<gene>
    <name evidence="1" type="ORF">K435DRAFT_812411</name>
</gene>